<evidence type="ECO:0000256" key="1">
    <source>
        <dbReference type="SAM" id="Coils"/>
    </source>
</evidence>
<name>A0A8T4KU05_9ARCH</name>
<dbReference type="Proteomes" id="UP000677687">
    <property type="component" value="Unassembled WGS sequence"/>
</dbReference>
<dbReference type="Gene3D" id="1.20.5.340">
    <property type="match status" value="1"/>
</dbReference>
<evidence type="ECO:0000313" key="3">
    <source>
        <dbReference type="Proteomes" id="UP000677687"/>
    </source>
</evidence>
<proteinExistence type="predicted"/>
<feature type="coiled-coil region" evidence="1">
    <location>
        <begin position="97"/>
        <end position="153"/>
    </location>
</feature>
<reference evidence="2" key="1">
    <citation type="submission" date="2021-03" db="EMBL/GenBank/DDBJ databases">
        <authorList>
            <person name="Jaffe A."/>
        </authorList>
    </citation>
    <scope>NUCLEOTIDE SEQUENCE</scope>
    <source>
        <strain evidence="2">RIFCSPHIGHO2_01_FULL_AR10_44_11</strain>
    </source>
</reference>
<dbReference type="EMBL" id="JAGVWD010000031">
    <property type="protein sequence ID" value="MBS3057414.1"/>
    <property type="molecule type" value="Genomic_DNA"/>
</dbReference>
<reference evidence="2" key="2">
    <citation type="submission" date="2021-05" db="EMBL/GenBank/DDBJ databases">
        <title>Protein family content uncovers lineage relationships and bacterial pathway maintenance mechanisms in DPANN archaea.</title>
        <authorList>
            <person name="Castelle C.J."/>
            <person name="Meheust R."/>
            <person name="Jaffe A.L."/>
            <person name="Seitz K."/>
            <person name="Gong X."/>
            <person name="Baker B.J."/>
            <person name="Banfield J.F."/>
        </authorList>
    </citation>
    <scope>NUCLEOTIDE SEQUENCE</scope>
    <source>
        <strain evidence="2">RIFCSPHIGHO2_01_FULL_AR10_44_11</strain>
    </source>
</reference>
<keyword evidence="1" id="KW-0175">Coiled coil</keyword>
<protein>
    <submittedName>
        <fullName evidence="2">Uncharacterized protein</fullName>
    </submittedName>
</protein>
<comment type="caution">
    <text evidence="2">The sequence shown here is derived from an EMBL/GenBank/DDBJ whole genome shotgun (WGS) entry which is preliminary data.</text>
</comment>
<dbReference type="AlphaFoldDB" id="A0A8T4KU05"/>
<gene>
    <name evidence="2" type="ORF">J4415_02190</name>
</gene>
<organism evidence="2 3">
    <name type="scientific">Candidatus Iainarchaeum sp</name>
    <dbReference type="NCBI Taxonomy" id="3101447"/>
    <lineage>
        <taxon>Archaea</taxon>
        <taxon>Candidatus Iainarchaeota</taxon>
        <taxon>Candidatus Iainarchaeia</taxon>
        <taxon>Candidatus Iainarchaeales</taxon>
        <taxon>Candidatus Iainarchaeaceae</taxon>
        <taxon>Candidatus Iainarchaeum</taxon>
    </lineage>
</organism>
<evidence type="ECO:0000313" key="2">
    <source>
        <dbReference type="EMBL" id="MBS3057414.1"/>
    </source>
</evidence>
<sequence length="179" mass="20015">MVSEVVIDTIRKMLASGTSEESVSGMLADIGLSRQEIEEAISKARGAERETSARALEELPSGRIERLPEHVAERVKEHLEARSTEAELRDLIQQTALEEHGSRLGEVKERVEDLHRKVSALHPAAAENYEDRLAELEDEIKTLSRDVKDIKALSSALQLITKKILETDRGILEASKKRK</sequence>
<accession>A0A8T4KU05</accession>